<keyword evidence="3" id="KW-1185">Reference proteome</keyword>
<protein>
    <submittedName>
        <fullName evidence="2">Uncharacterized protein</fullName>
    </submittedName>
</protein>
<comment type="caution">
    <text evidence="2">The sequence shown here is derived from an EMBL/GenBank/DDBJ whole genome shotgun (WGS) entry which is preliminary data.</text>
</comment>
<sequence>MPDSEETNTSTQDTTKKETDTTVTKTESKENGKDVPGSEVTTTKTEQHDDTAK</sequence>
<evidence type="ECO:0000313" key="3">
    <source>
        <dbReference type="Proteomes" id="UP001597512"/>
    </source>
</evidence>
<organism evidence="2 3">
    <name type="scientific">Spirosoma flavum</name>
    <dbReference type="NCBI Taxonomy" id="2048557"/>
    <lineage>
        <taxon>Bacteria</taxon>
        <taxon>Pseudomonadati</taxon>
        <taxon>Bacteroidota</taxon>
        <taxon>Cytophagia</taxon>
        <taxon>Cytophagales</taxon>
        <taxon>Cytophagaceae</taxon>
        <taxon>Spirosoma</taxon>
    </lineage>
</organism>
<dbReference type="Proteomes" id="UP001597512">
    <property type="component" value="Unassembled WGS sequence"/>
</dbReference>
<gene>
    <name evidence="2" type="ORF">ACFS25_14430</name>
</gene>
<feature type="compositionally biased region" description="Basic and acidic residues" evidence="1">
    <location>
        <begin position="14"/>
        <end position="33"/>
    </location>
</feature>
<accession>A0ABW6AHN2</accession>
<reference evidence="3" key="1">
    <citation type="journal article" date="2019" name="Int. J. Syst. Evol. Microbiol.">
        <title>The Global Catalogue of Microorganisms (GCM) 10K type strain sequencing project: providing services to taxonomists for standard genome sequencing and annotation.</title>
        <authorList>
            <consortium name="The Broad Institute Genomics Platform"/>
            <consortium name="The Broad Institute Genome Sequencing Center for Infectious Disease"/>
            <person name="Wu L."/>
            <person name="Ma J."/>
        </authorList>
    </citation>
    <scope>NUCLEOTIDE SEQUENCE [LARGE SCALE GENOMIC DNA]</scope>
    <source>
        <strain evidence="3">KCTC 52490</strain>
    </source>
</reference>
<proteinExistence type="predicted"/>
<name>A0ABW6AHN2_9BACT</name>
<evidence type="ECO:0000313" key="2">
    <source>
        <dbReference type="EMBL" id="MFD2934989.1"/>
    </source>
</evidence>
<feature type="region of interest" description="Disordered" evidence="1">
    <location>
        <begin position="1"/>
        <end position="53"/>
    </location>
</feature>
<evidence type="ECO:0000256" key="1">
    <source>
        <dbReference type="SAM" id="MobiDB-lite"/>
    </source>
</evidence>
<dbReference type="EMBL" id="JBHUOM010000008">
    <property type="protein sequence ID" value="MFD2934989.1"/>
    <property type="molecule type" value="Genomic_DNA"/>
</dbReference>